<keyword evidence="3" id="KW-0809">Transit peptide</keyword>
<dbReference type="Pfam" id="PF13041">
    <property type="entry name" value="PPR_2"/>
    <property type="match status" value="6"/>
</dbReference>
<comment type="similarity">
    <text evidence="1">Belongs to the PPR family. P subfamily.</text>
</comment>
<accession>A0A811N8V8</accession>
<keyword evidence="2" id="KW-0677">Repeat</keyword>
<dbReference type="InterPro" id="IPR011990">
    <property type="entry name" value="TPR-like_helical_dom_sf"/>
</dbReference>
<dbReference type="InterPro" id="IPR050872">
    <property type="entry name" value="PPR_P_subfamily"/>
</dbReference>
<evidence type="ECO:0000256" key="3">
    <source>
        <dbReference type="ARBA" id="ARBA00022946"/>
    </source>
</evidence>
<dbReference type="Pfam" id="PF12854">
    <property type="entry name" value="PPR_1"/>
    <property type="match status" value="1"/>
</dbReference>
<feature type="repeat" description="PPR" evidence="4">
    <location>
        <begin position="441"/>
        <end position="475"/>
    </location>
</feature>
<feature type="repeat" description="PPR" evidence="4">
    <location>
        <begin position="335"/>
        <end position="369"/>
    </location>
</feature>
<dbReference type="Pfam" id="PF01535">
    <property type="entry name" value="PPR"/>
    <property type="match status" value="1"/>
</dbReference>
<feature type="repeat" description="PPR" evidence="4">
    <location>
        <begin position="249"/>
        <end position="283"/>
    </location>
</feature>
<dbReference type="OrthoDB" id="902692at2759"/>
<dbReference type="AlphaFoldDB" id="A0A811N8V8"/>
<proteinExistence type="inferred from homology"/>
<reference evidence="6" key="1">
    <citation type="submission" date="2020-10" db="EMBL/GenBank/DDBJ databases">
        <authorList>
            <person name="Han B."/>
            <person name="Lu T."/>
            <person name="Zhao Q."/>
            <person name="Huang X."/>
            <person name="Zhao Y."/>
        </authorList>
    </citation>
    <scope>NUCLEOTIDE SEQUENCE</scope>
</reference>
<feature type="repeat" description="PPR" evidence="4">
    <location>
        <begin position="177"/>
        <end position="212"/>
    </location>
</feature>
<feature type="transmembrane region" description="Helical" evidence="5">
    <location>
        <begin position="143"/>
        <end position="166"/>
    </location>
</feature>
<dbReference type="InterPro" id="IPR002885">
    <property type="entry name" value="PPR_rpt"/>
</dbReference>
<feature type="repeat" description="PPR" evidence="4">
    <location>
        <begin position="590"/>
        <end position="624"/>
    </location>
</feature>
<dbReference type="Gene3D" id="1.25.40.10">
    <property type="entry name" value="Tetratricopeptide repeat domain"/>
    <property type="match status" value="6"/>
</dbReference>
<evidence type="ECO:0000256" key="2">
    <source>
        <dbReference type="ARBA" id="ARBA00022737"/>
    </source>
</evidence>
<evidence type="ECO:0000256" key="4">
    <source>
        <dbReference type="PROSITE-ProRule" id="PRU00708"/>
    </source>
</evidence>
<keyword evidence="5" id="KW-0472">Membrane</keyword>
<evidence type="ECO:0000313" key="7">
    <source>
        <dbReference type="Proteomes" id="UP000604825"/>
    </source>
</evidence>
<comment type="caution">
    <text evidence="6">The sequence shown here is derived from an EMBL/GenBank/DDBJ whole genome shotgun (WGS) entry which is preliminary data.</text>
</comment>
<dbReference type="Proteomes" id="UP000604825">
    <property type="component" value="Unassembled WGS sequence"/>
</dbReference>
<dbReference type="PANTHER" id="PTHR46128">
    <property type="entry name" value="MITOCHONDRIAL GROUP I INTRON SPLICING FACTOR CCM1"/>
    <property type="match status" value="1"/>
</dbReference>
<feature type="repeat" description="PPR" evidence="4">
    <location>
        <begin position="501"/>
        <end position="535"/>
    </location>
</feature>
<sequence>MSSRTRPPWLKKLKRIIGRRLRSGSLTPEAASLLCDEVLPSIQRLSPPPAVSAAVDVWRADRRPSWELEQFIGKCYRSGDLGPEDALDLFDELLPQARPGSVYALNQLLTTVARAPVSSTVREGPALAVSLFNRMVKKVAPDIATYTILISCCCGAGCLNLGFAALGQIFKTGLRADAVIFTPLLRTLCAEKRTSDAVNIVVRRMPELGCTPDVFSYTTLLKGLCDEKKCEEAVELIHMMAEDGNCPPNAVSYTTVIDGFFKEGEIRKAYTLFREMLDHGIPPNVVTYSSIIDGLCKVKAMDKAEESDPRIPLLGQWKEAVRILKEMSGDGQRPDVVTYNMLIDCLCKSGLRAEAREIFNSMIQSGEKPNVSTYRSLLHGYATEGNLVEMNNVKDLMVQNGMRPDHRITFNIQIYAYCKCGRLDEAILTFNKMQQQGLVPDIVTYNTVIDGLCKIGQLDDAMSQFSQMIDDGLSANIITFTTLIHAEELFYEMMDRGIRPTVVVFTAMIDKLFKEGKVTEAQKLFDLMPIASVKPDVVSYTTMIHGYFLAGKLDEVLKLLDDMLSVGLKPNAVTFNTLLDGMLSMGLKPDVATCNTLIDSYCEDGRIEDVLTLFREMLSKAAKTDTVTENIIS</sequence>
<evidence type="ECO:0000256" key="5">
    <source>
        <dbReference type="SAM" id="Phobius"/>
    </source>
</evidence>
<evidence type="ECO:0000313" key="6">
    <source>
        <dbReference type="EMBL" id="CAD6220818.1"/>
    </source>
</evidence>
<keyword evidence="7" id="KW-1185">Reference proteome</keyword>
<feature type="repeat" description="PPR" evidence="4">
    <location>
        <begin position="142"/>
        <end position="176"/>
    </location>
</feature>
<dbReference type="NCBIfam" id="TIGR00756">
    <property type="entry name" value="PPR"/>
    <property type="match status" value="9"/>
</dbReference>
<dbReference type="EMBL" id="CAJGYO010000003">
    <property type="protein sequence ID" value="CAD6220818.1"/>
    <property type="molecule type" value="Genomic_DNA"/>
</dbReference>
<gene>
    <name evidence="6" type="ORF">NCGR_LOCUS14240</name>
</gene>
<protein>
    <submittedName>
        <fullName evidence="6">Uncharacterized protein</fullName>
    </submittedName>
</protein>
<keyword evidence="5" id="KW-1133">Transmembrane helix</keyword>
<organism evidence="6 7">
    <name type="scientific">Miscanthus lutarioriparius</name>
    <dbReference type="NCBI Taxonomy" id="422564"/>
    <lineage>
        <taxon>Eukaryota</taxon>
        <taxon>Viridiplantae</taxon>
        <taxon>Streptophyta</taxon>
        <taxon>Embryophyta</taxon>
        <taxon>Tracheophyta</taxon>
        <taxon>Spermatophyta</taxon>
        <taxon>Magnoliopsida</taxon>
        <taxon>Liliopsida</taxon>
        <taxon>Poales</taxon>
        <taxon>Poaceae</taxon>
        <taxon>PACMAD clade</taxon>
        <taxon>Panicoideae</taxon>
        <taxon>Andropogonodae</taxon>
        <taxon>Andropogoneae</taxon>
        <taxon>Saccharinae</taxon>
        <taxon>Miscanthus</taxon>
    </lineage>
</organism>
<dbReference type="PROSITE" id="PS51375">
    <property type="entry name" value="PPR"/>
    <property type="match status" value="11"/>
</dbReference>
<dbReference type="PANTHER" id="PTHR46128:SF358">
    <property type="entry name" value="TETRATRICOPEPTIDE REPEAT (TPR)-LIKE SUPERFAMILY PROTEIN"/>
    <property type="match status" value="1"/>
</dbReference>
<dbReference type="SUPFAM" id="SSF81901">
    <property type="entry name" value="HCP-like"/>
    <property type="match status" value="1"/>
</dbReference>
<feature type="repeat" description="PPR" evidence="4">
    <location>
        <begin position="406"/>
        <end position="440"/>
    </location>
</feature>
<feature type="repeat" description="PPR" evidence="4">
    <location>
        <begin position="370"/>
        <end position="404"/>
    </location>
</feature>
<name>A0A811N8V8_9POAL</name>
<feature type="repeat" description="PPR" evidence="4">
    <location>
        <begin position="536"/>
        <end position="570"/>
    </location>
</feature>
<evidence type="ECO:0000256" key="1">
    <source>
        <dbReference type="ARBA" id="ARBA00007626"/>
    </source>
</evidence>
<keyword evidence="5" id="KW-0812">Transmembrane</keyword>
<feature type="repeat" description="PPR" evidence="4">
    <location>
        <begin position="213"/>
        <end position="247"/>
    </location>
</feature>